<reference evidence="4" key="1">
    <citation type="submission" date="2016-03" db="EMBL/GenBank/DDBJ databases">
        <authorList>
            <person name="Ploux O."/>
        </authorList>
    </citation>
    <scope>NUCLEOTIDE SEQUENCE [LARGE SCALE GENOMIC DNA]</scope>
    <source>
        <strain evidence="4">UK7</strain>
    </source>
</reference>
<evidence type="ECO:0000259" key="2">
    <source>
        <dbReference type="Pfam" id="PF20150"/>
    </source>
</evidence>
<dbReference type="AlphaFoldDB" id="A0A1E1LCB2"/>
<dbReference type="Pfam" id="PF20150">
    <property type="entry name" value="2EXR"/>
    <property type="match status" value="1"/>
</dbReference>
<proteinExistence type="predicted"/>
<feature type="domain" description="2EXR" evidence="2">
    <location>
        <begin position="52"/>
        <end position="322"/>
    </location>
</feature>
<name>A0A1E1LCB2_9HELO</name>
<accession>A0A1E1LCB2</accession>
<evidence type="ECO:0000313" key="4">
    <source>
        <dbReference type="Proteomes" id="UP000178129"/>
    </source>
</evidence>
<protein>
    <recommendedName>
        <fullName evidence="2">2EXR domain-containing protein</fullName>
    </recommendedName>
</protein>
<dbReference type="EMBL" id="FJUW01000042">
    <property type="protein sequence ID" value="CZT07349.1"/>
    <property type="molecule type" value="Genomic_DNA"/>
</dbReference>
<gene>
    <name evidence="3" type="ORF">RCO7_07320</name>
</gene>
<evidence type="ECO:0000313" key="3">
    <source>
        <dbReference type="EMBL" id="CZT07349.1"/>
    </source>
</evidence>
<dbReference type="Proteomes" id="UP000178129">
    <property type="component" value="Unassembled WGS sequence"/>
</dbReference>
<comment type="caution">
    <text evidence="3">The sequence shown here is derived from an EMBL/GenBank/DDBJ whole genome shotgun (WGS) entry which is preliminary data.</text>
</comment>
<keyword evidence="4" id="KW-1185">Reference proteome</keyword>
<sequence length="448" mass="50476">MVIDEDLSDAALQEYHGATISVLFIASVKPRFNSPDSSSLKWTGPGKPLKKFTLFPKLPIEIRHMICVSPSFLTELDIRLYALPSERVITFCTRERSFVDGKVKIWPPGNTGRLRASGITRRKTERTLYKRQHRARKLQGSVTSDPSDSEDLDYVYRSDYMDFSEDSEGCTPHVANHDPQTHSIRFAEVNRHSEERINTAKLQYRKALASFMDPASASPGNLRYSAINIAATSTTRGSATSQMGRGGSPDNKSASTQHSASIPQRLELRDTNTIRTSLAKSVKAKYYPTLLQLCADSRAVALKHFTLSLHKERDGKPIYIDCRCEEVRLLDVKTLLVLGGLQSFRDRNKRAISEVLGQRRNELENKLRFLSLAFTWVGSSCRPIVPLLARFRNLDVVLMDGLRRGNGHFNQAGETTQEKKLKGLLDQDDKDRGVGCLLNKVPDFKYVR</sequence>
<dbReference type="InterPro" id="IPR045518">
    <property type="entry name" value="2EXR"/>
</dbReference>
<organism evidence="3 4">
    <name type="scientific">Rhynchosporium graminicola</name>
    <dbReference type="NCBI Taxonomy" id="2792576"/>
    <lineage>
        <taxon>Eukaryota</taxon>
        <taxon>Fungi</taxon>
        <taxon>Dikarya</taxon>
        <taxon>Ascomycota</taxon>
        <taxon>Pezizomycotina</taxon>
        <taxon>Leotiomycetes</taxon>
        <taxon>Helotiales</taxon>
        <taxon>Ploettnerulaceae</taxon>
        <taxon>Rhynchosporium</taxon>
    </lineage>
</organism>
<feature type="compositionally biased region" description="Polar residues" evidence="1">
    <location>
        <begin position="250"/>
        <end position="262"/>
    </location>
</feature>
<feature type="region of interest" description="Disordered" evidence="1">
    <location>
        <begin position="233"/>
        <end position="265"/>
    </location>
</feature>
<evidence type="ECO:0000256" key="1">
    <source>
        <dbReference type="SAM" id="MobiDB-lite"/>
    </source>
</evidence>
<dbReference type="InParanoid" id="A0A1E1LCB2"/>